<reference evidence="2 3" key="1">
    <citation type="submission" date="2019-06" db="EMBL/GenBank/DDBJ databases">
        <authorList>
            <person name="Li M."/>
        </authorList>
    </citation>
    <scope>NUCLEOTIDE SEQUENCE [LARGE SCALE GENOMIC DNA]</scope>
    <source>
        <strain evidence="2 3">BGMRC6574</strain>
    </source>
</reference>
<proteinExistence type="predicted"/>
<accession>A0A506TY09</accession>
<evidence type="ECO:0000313" key="3">
    <source>
        <dbReference type="Proteomes" id="UP000320314"/>
    </source>
</evidence>
<evidence type="ECO:0000313" key="2">
    <source>
        <dbReference type="EMBL" id="TPW25851.1"/>
    </source>
</evidence>
<dbReference type="RefSeq" id="WP_141168365.1">
    <property type="nucleotide sequence ID" value="NZ_VHLH01000047.1"/>
</dbReference>
<dbReference type="EMBL" id="VHLH01000047">
    <property type="protein sequence ID" value="TPW25851.1"/>
    <property type="molecule type" value="Genomic_DNA"/>
</dbReference>
<evidence type="ECO:0000256" key="1">
    <source>
        <dbReference type="SAM" id="MobiDB-lite"/>
    </source>
</evidence>
<dbReference type="AlphaFoldDB" id="A0A506TY09"/>
<organism evidence="2 3">
    <name type="scientific">Pararhizobium mangrovi</name>
    <dbReference type="NCBI Taxonomy" id="2590452"/>
    <lineage>
        <taxon>Bacteria</taxon>
        <taxon>Pseudomonadati</taxon>
        <taxon>Pseudomonadota</taxon>
        <taxon>Alphaproteobacteria</taxon>
        <taxon>Hyphomicrobiales</taxon>
        <taxon>Rhizobiaceae</taxon>
        <taxon>Rhizobium/Agrobacterium group</taxon>
        <taxon>Pararhizobium</taxon>
    </lineage>
</organism>
<comment type="caution">
    <text evidence="2">The sequence shown here is derived from an EMBL/GenBank/DDBJ whole genome shotgun (WGS) entry which is preliminary data.</text>
</comment>
<protein>
    <submittedName>
        <fullName evidence="2">Uncharacterized protein</fullName>
    </submittedName>
</protein>
<dbReference type="Proteomes" id="UP000320314">
    <property type="component" value="Unassembled WGS sequence"/>
</dbReference>
<keyword evidence="3" id="KW-1185">Reference proteome</keyword>
<name>A0A506TY09_9HYPH</name>
<gene>
    <name evidence="2" type="ORF">FJU11_17485</name>
</gene>
<sequence>MAYNNQALNKIEVLMGHGARNADAAFVEFEACWNCRRENGRSSTQRSCGPKKGTEDYPLPRDGLQRALEQYMRDYWLLDLEASIADPDEFLDGLSVNYHRLTFSAYAESHAHRTVPQNDNPVKGRLRSRFTLHAFDSGSDAMLVKMSLP</sequence>
<feature type="region of interest" description="Disordered" evidence="1">
    <location>
        <begin position="39"/>
        <end position="60"/>
    </location>
</feature>